<dbReference type="Pfam" id="PF05691">
    <property type="entry name" value="Raffinose_syn"/>
    <property type="match status" value="1"/>
</dbReference>
<gene>
    <name evidence="3" type="ORF">GSMUA_319650.1</name>
</gene>
<name>A0A804KX23_MUSAM</name>
<evidence type="ECO:0000256" key="1">
    <source>
        <dbReference type="ARBA" id="ARBA00023277"/>
    </source>
</evidence>
<dbReference type="InParanoid" id="A0A804KX23"/>
<protein>
    <submittedName>
        <fullName evidence="3">(wild Malaysian banana) hypothetical protein</fullName>
    </submittedName>
</protein>
<reference evidence="3" key="1">
    <citation type="submission" date="2021-03" db="EMBL/GenBank/DDBJ databases">
        <authorList>
            <consortium name="Genoscope - CEA"/>
            <person name="William W."/>
        </authorList>
    </citation>
    <scope>NUCLEOTIDE SEQUENCE</scope>
    <source>
        <strain evidence="3">Doubled-haploid Pahang</strain>
    </source>
</reference>
<evidence type="ECO:0000313" key="4">
    <source>
        <dbReference type="EnsemblPlants" id="Ma10_p16730.1"/>
    </source>
</evidence>
<dbReference type="EnsemblPlants" id="Ma10_t16730.1">
    <property type="protein sequence ID" value="Ma10_p16730.1"/>
    <property type="gene ID" value="Ma10_g16730"/>
</dbReference>
<proteinExistence type="predicted"/>
<feature type="region of interest" description="Disordered" evidence="2">
    <location>
        <begin position="1"/>
        <end position="32"/>
    </location>
</feature>
<keyword evidence="5" id="KW-1185">Reference proteome</keyword>
<dbReference type="PANTHER" id="PTHR31268:SF10">
    <property type="entry name" value="GALACTINOL--SUCROSE GALACTOSYLTRANSFERASE"/>
    <property type="match status" value="1"/>
</dbReference>
<dbReference type="EMBL" id="HG996476">
    <property type="protein sequence ID" value="CAG1853739.1"/>
    <property type="molecule type" value="Genomic_DNA"/>
</dbReference>
<dbReference type="PANTHER" id="PTHR31268">
    <property type="match status" value="1"/>
</dbReference>
<sequence>MLQRGDLPPSSSPRHLCEASDPPPQSPAQGCSPVSELLRLGNPDGCSGKKEGRGVVRDEGLCNAPDSRHVFAIGVLEQETWPCLFRFKIWWMIPRTGKKGSDIPLESQMLLLEAKEDVPMEDKMVDSTASTDTFYVLLLPVSDGAFRANLQGNSANEVEIYLETG</sequence>
<reference evidence="4" key="2">
    <citation type="submission" date="2021-05" db="UniProtKB">
        <authorList>
            <consortium name="EnsemblPlants"/>
        </authorList>
    </citation>
    <scope>IDENTIFICATION</scope>
    <source>
        <strain evidence="4">subsp. malaccensis</strain>
    </source>
</reference>
<evidence type="ECO:0000313" key="5">
    <source>
        <dbReference type="Proteomes" id="UP000012960"/>
    </source>
</evidence>
<dbReference type="Proteomes" id="UP000012960">
    <property type="component" value="Unplaced"/>
</dbReference>
<keyword evidence="1" id="KW-0119">Carbohydrate metabolism</keyword>
<dbReference type="AlphaFoldDB" id="A0A804KX23"/>
<evidence type="ECO:0000313" key="3">
    <source>
        <dbReference type="EMBL" id="CAG1853739.1"/>
    </source>
</evidence>
<organism evidence="4 5">
    <name type="scientific">Musa acuminata subsp. malaccensis</name>
    <name type="common">Wild banana</name>
    <name type="synonym">Musa malaccensis</name>
    <dbReference type="NCBI Taxonomy" id="214687"/>
    <lineage>
        <taxon>Eukaryota</taxon>
        <taxon>Viridiplantae</taxon>
        <taxon>Streptophyta</taxon>
        <taxon>Embryophyta</taxon>
        <taxon>Tracheophyta</taxon>
        <taxon>Spermatophyta</taxon>
        <taxon>Magnoliopsida</taxon>
        <taxon>Liliopsida</taxon>
        <taxon>Zingiberales</taxon>
        <taxon>Musaceae</taxon>
        <taxon>Musa</taxon>
    </lineage>
</organism>
<dbReference type="Gramene" id="Ma10_t16730.1">
    <property type="protein sequence ID" value="Ma10_p16730.1"/>
    <property type="gene ID" value="Ma10_g16730"/>
</dbReference>
<dbReference type="InterPro" id="IPR008811">
    <property type="entry name" value="Glycosyl_hydrolases_36"/>
</dbReference>
<accession>A0A804KX23</accession>
<evidence type="ECO:0000256" key="2">
    <source>
        <dbReference type="SAM" id="MobiDB-lite"/>
    </source>
</evidence>